<dbReference type="KEGG" id="clx:CLAN_0979"/>
<evidence type="ECO:0000259" key="2">
    <source>
        <dbReference type="Pfam" id="PF01464"/>
    </source>
</evidence>
<evidence type="ECO:0000256" key="1">
    <source>
        <dbReference type="ARBA" id="ARBA00007734"/>
    </source>
</evidence>
<dbReference type="AlphaFoldDB" id="A0A1X9SNA7"/>
<dbReference type="GO" id="GO:0016020">
    <property type="term" value="C:membrane"/>
    <property type="evidence" value="ECO:0007669"/>
    <property type="project" value="InterPro"/>
</dbReference>
<evidence type="ECO:0000313" key="3">
    <source>
        <dbReference type="EMBL" id="ARQ97721.1"/>
    </source>
</evidence>
<dbReference type="CDD" id="cd13401">
    <property type="entry name" value="Slt70-like"/>
    <property type="match status" value="1"/>
</dbReference>
<dbReference type="RefSeq" id="WP_096017312.1">
    <property type="nucleotide sequence ID" value="NZ_CP015578.1"/>
</dbReference>
<dbReference type="PROSITE" id="PS00922">
    <property type="entry name" value="TRANSGLYCOSYLASE"/>
    <property type="match status" value="1"/>
</dbReference>
<sequence length="553" mass="64570">MRWLIKFSLFVILLAFPLWAEVLSYEQLKVAPKGLAKDYYIYRFATENRANKAQLKNLRTQIYRYQGSIREFFDKKLGVIQKRLDECVKYNFSNIHKADATCQNTLLSIKFLKSLTPAQRADLAKRLKDTKSKFYNFVQGFSKDDPLAYYMKIGDTIGYFKYYFSAKNRDEFLKRYKFTQALVVNSLTHWQFKSIVQDSIIGKKNNELRKGWLDIDPSVLNGEIAFLFGLNAILFHEDEKAVKFFEIAAKRSKFASNIDNANFWIYLITKDKNILKTIANSADINIYSLYAREFSSSEKIKIAVPNPPTKELLKYDYTDPFTWQRTRNKVANMPNSELISYASRFYTQSTLGEYSYIMEKAHNYKIHFYPMPFMEHIGTDDVKRQALILALARQESRFVPSAISTSYALGMMQFMPFLARDVASKLGISGFDIDDMFKPEIAYKFANFHLDYLENYLYNPLFIAYAYNGGIGFTKRMLLRGDLFNRKSEYSRYEPFLSMDLVPYAESRIYGKKVLANYIIYLAALGQSTKISRFLDNVLIPELSDKFRDKVSF</sequence>
<comment type="similarity">
    <text evidence="1">Belongs to the transglycosylase Slt family.</text>
</comment>
<keyword evidence="3" id="KW-0456">Lyase</keyword>
<gene>
    <name evidence="3" type="primary">slt</name>
    <name evidence="3" type="ORF">CLAN_0979</name>
</gene>
<dbReference type="InterPro" id="IPR008258">
    <property type="entry name" value="Transglycosylase_SLT_dom_1"/>
</dbReference>
<dbReference type="GeneID" id="46921451"/>
<organism evidence="3 4">
    <name type="scientific">Campylobacter lanienae NCTC 13004</name>
    <dbReference type="NCBI Taxonomy" id="1031753"/>
    <lineage>
        <taxon>Bacteria</taxon>
        <taxon>Pseudomonadati</taxon>
        <taxon>Campylobacterota</taxon>
        <taxon>Epsilonproteobacteria</taxon>
        <taxon>Campylobacterales</taxon>
        <taxon>Campylobacteraceae</taxon>
        <taxon>Campylobacter</taxon>
    </lineage>
</organism>
<proteinExistence type="inferred from homology"/>
<dbReference type="PANTHER" id="PTHR37423:SF2">
    <property type="entry name" value="MEMBRANE-BOUND LYTIC MUREIN TRANSGLYCOSYLASE C"/>
    <property type="match status" value="1"/>
</dbReference>
<protein>
    <submittedName>
        <fullName evidence="3">Soluble lytic murein transglycosylase</fullName>
        <ecNumber evidence="3">4.2.2.-</ecNumber>
    </submittedName>
</protein>
<dbReference type="InterPro" id="IPR023346">
    <property type="entry name" value="Lysozyme-like_dom_sf"/>
</dbReference>
<name>A0A1X9SNA7_9BACT</name>
<feature type="domain" description="Transglycosylase SLT" evidence="2">
    <location>
        <begin position="385"/>
        <end position="477"/>
    </location>
</feature>
<evidence type="ECO:0000313" key="4">
    <source>
        <dbReference type="Proteomes" id="UP000202031"/>
    </source>
</evidence>
<dbReference type="Proteomes" id="UP000202031">
    <property type="component" value="Chromosome"/>
</dbReference>
<dbReference type="Pfam" id="PF01464">
    <property type="entry name" value="SLT"/>
    <property type="match status" value="1"/>
</dbReference>
<dbReference type="Gene3D" id="1.10.530.10">
    <property type="match status" value="1"/>
</dbReference>
<dbReference type="EMBL" id="CP015578">
    <property type="protein sequence ID" value="ARQ97721.1"/>
    <property type="molecule type" value="Genomic_DNA"/>
</dbReference>
<dbReference type="EC" id="4.2.2.-" evidence="3"/>
<reference evidence="4" key="1">
    <citation type="journal article" date="2017" name="Genome Biol. Evol.">
        <title>Comparative Genomic Analysis Identifies a Campylobacter Clade Deficient in Selenium Metabolism.</title>
        <authorList>
            <person name="Miller W.G."/>
            <person name="Yee E."/>
            <person name="Lopes B.S."/>
            <person name="Chapman M.H."/>
            <person name="Huynh S."/>
            <person name="Bono J.L."/>
            <person name="Parker C.T."/>
            <person name="Strachan N.J.C."/>
            <person name="Forbes K.J."/>
        </authorList>
    </citation>
    <scope>NUCLEOTIDE SEQUENCE [LARGE SCALE GENOMIC DNA]</scope>
    <source>
        <strain evidence="4">NCTC 13004</strain>
    </source>
</reference>
<dbReference type="GO" id="GO:0008933">
    <property type="term" value="F:peptidoglycan lytic transglycosylase activity"/>
    <property type="evidence" value="ECO:0007669"/>
    <property type="project" value="InterPro"/>
</dbReference>
<dbReference type="PANTHER" id="PTHR37423">
    <property type="entry name" value="SOLUBLE LYTIC MUREIN TRANSGLYCOSYLASE-RELATED"/>
    <property type="match status" value="1"/>
</dbReference>
<dbReference type="InterPro" id="IPR000189">
    <property type="entry name" value="Transglyc_AS"/>
</dbReference>
<reference evidence="4" key="2">
    <citation type="journal article" date="2017" name="Genome Biol. Evol.">
        <title>Comparative genomic analysis identifies a Campylobacter clade deficient in selenium metabolism.</title>
        <authorList>
            <person name="Miller W.G."/>
            <person name="Yee E."/>
            <person name="Lopes B.S."/>
            <person name="Chapman M.H."/>
            <person name="Huynh S."/>
            <person name="Bono J.L."/>
            <person name="Parker C.T."/>
            <person name="Strachan N.J.C."/>
            <person name="Forbes K.J."/>
        </authorList>
    </citation>
    <scope>NUCLEOTIDE SEQUENCE [LARGE SCALE GENOMIC DNA]</scope>
    <source>
        <strain evidence="4">NCTC 13004</strain>
    </source>
</reference>
<dbReference type="SUPFAM" id="SSF53955">
    <property type="entry name" value="Lysozyme-like"/>
    <property type="match status" value="1"/>
</dbReference>
<accession>A0A1X9SNA7</accession>
<dbReference type="GO" id="GO:0000270">
    <property type="term" value="P:peptidoglycan metabolic process"/>
    <property type="evidence" value="ECO:0007669"/>
    <property type="project" value="InterPro"/>
</dbReference>